<dbReference type="OrthoDB" id="10672830at2759"/>
<dbReference type="InParanoid" id="A0A2H3DCH5"/>
<evidence type="ECO:0000313" key="2">
    <source>
        <dbReference type="Proteomes" id="UP000217790"/>
    </source>
</evidence>
<sequence length="365" mass="42093">MPFKTSLLPETQEEPGIVVPSEIMMPSEPRGIEMYIEDCDVTMQDINKDEQANVMLPEFTDSVYSSDMSKSESDKEDKEHAPLILDDLLRANIKNSHYVVETCNAWHFEVLENGTIPSHVFHHVDNPLEYAVVNVFQGIRDNSPLEPEDNRHDEWKITMLGIKIYGLMRKMDMSWNHWVHGDMHPSPSELDQIQQQLFLAHDGWQSEISYVLLTSSYVTFLVLSTSSFFDNNGMGWWIPSVHKTMLDTSSTGTMKLFITSTHDTRFFFKAFSNGNLTRNPLFTANEDKFLYHAASLFETEGQGELSNSLRYVRGAMPIMAEEMRALFANGYVDAGVFYHDEGRHQAFHGDEHDLHYYDEEDEEMY</sequence>
<evidence type="ECO:0000313" key="1">
    <source>
        <dbReference type="EMBL" id="PBK85963.1"/>
    </source>
</evidence>
<protein>
    <submittedName>
        <fullName evidence="1">Uncharacterized protein</fullName>
    </submittedName>
</protein>
<keyword evidence="2" id="KW-1185">Reference proteome</keyword>
<dbReference type="Proteomes" id="UP000217790">
    <property type="component" value="Unassembled WGS sequence"/>
</dbReference>
<dbReference type="EMBL" id="KZ293687">
    <property type="protein sequence ID" value="PBK85963.1"/>
    <property type="molecule type" value="Genomic_DNA"/>
</dbReference>
<dbReference type="AlphaFoldDB" id="A0A2H3DCH5"/>
<organism evidence="1 2">
    <name type="scientific">Armillaria gallica</name>
    <name type="common">Bulbous honey fungus</name>
    <name type="synonym">Armillaria bulbosa</name>
    <dbReference type="NCBI Taxonomy" id="47427"/>
    <lineage>
        <taxon>Eukaryota</taxon>
        <taxon>Fungi</taxon>
        <taxon>Dikarya</taxon>
        <taxon>Basidiomycota</taxon>
        <taxon>Agaricomycotina</taxon>
        <taxon>Agaricomycetes</taxon>
        <taxon>Agaricomycetidae</taxon>
        <taxon>Agaricales</taxon>
        <taxon>Marasmiineae</taxon>
        <taxon>Physalacriaceae</taxon>
        <taxon>Armillaria</taxon>
    </lineage>
</organism>
<dbReference type="STRING" id="47427.A0A2H3DCH5"/>
<reference evidence="2" key="1">
    <citation type="journal article" date="2017" name="Nat. Ecol. Evol.">
        <title>Genome expansion and lineage-specific genetic innovations in the forest pathogenic fungi Armillaria.</title>
        <authorList>
            <person name="Sipos G."/>
            <person name="Prasanna A.N."/>
            <person name="Walter M.C."/>
            <person name="O'Connor E."/>
            <person name="Balint B."/>
            <person name="Krizsan K."/>
            <person name="Kiss B."/>
            <person name="Hess J."/>
            <person name="Varga T."/>
            <person name="Slot J."/>
            <person name="Riley R."/>
            <person name="Boka B."/>
            <person name="Rigling D."/>
            <person name="Barry K."/>
            <person name="Lee J."/>
            <person name="Mihaltcheva S."/>
            <person name="LaButti K."/>
            <person name="Lipzen A."/>
            <person name="Waldron R."/>
            <person name="Moloney N.M."/>
            <person name="Sperisen C."/>
            <person name="Kredics L."/>
            <person name="Vagvoelgyi C."/>
            <person name="Patrignani A."/>
            <person name="Fitzpatrick D."/>
            <person name="Nagy I."/>
            <person name="Doyle S."/>
            <person name="Anderson J.B."/>
            <person name="Grigoriev I.V."/>
            <person name="Gueldener U."/>
            <person name="Muensterkoetter M."/>
            <person name="Nagy L.G."/>
        </authorList>
    </citation>
    <scope>NUCLEOTIDE SEQUENCE [LARGE SCALE GENOMIC DNA]</scope>
    <source>
        <strain evidence="2">Ar21-2</strain>
    </source>
</reference>
<gene>
    <name evidence="1" type="ORF">ARMGADRAFT_1035944</name>
</gene>
<accession>A0A2H3DCH5</accession>
<name>A0A2H3DCH5_ARMGA</name>
<proteinExistence type="predicted"/>